<dbReference type="RefSeq" id="WP_344807800.1">
    <property type="nucleotide sequence ID" value="NZ_BAABBO010000012.1"/>
</dbReference>
<dbReference type="InterPro" id="IPR020829">
    <property type="entry name" value="GlycerAld_3-P_DH_cat"/>
</dbReference>
<keyword evidence="1" id="KW-0560">Oxidoreductase</keyword>
<evidence type="ECO:0000259" key="3">
    <source>
        <dbReference type="SMART" id="SM00846"/>
    </source>
</evidence>
<dbReference type="PRINTS" id="PR00078">
    <property type="entry name" value="G3PDHDRGNASE"/>
</dbReference>
<dbReference type="Gene3D" id="3.40.50.720">
    <property type="entry name" value="NAD(P)-binding Rossmann-like Domain"/>
    <property type="match status" value="1"/>
</dbReference>
<dbReference type="Pfam" id="PF02800">
    <property type="entry name" value="Gp_dh_C"/>
    <property type="match status" value="1"/>
</dbReference>
<comment type="similarity">
    <text evidence="2">Belongs to the glyceraldehyde-3-phosphate dehydrogenase family.</text>
</comment>
<keyword evidence="5" id="KW-1185">Reference proteome</keyword>
<comment type="caution">
    <text evidence="4">The sequence shown here is derived from an EMBL/GenBank/DDBJ whole genome shotgun (WGS) entry which is preliminary data.</text>
</comment>
<feature type="domain" description="Glyceraldehyde 3-phosphate dehydrogenase NAD(P) binding" evidence="3">
    <location>
        <begin position="6"/>
        <end position="163"/>
    </location>
</feature>
<dbReference type="Pfam" id="PF00044">
    <property type="entry name" value="Gp_dh_N"/>
    <property type="match status" value="1"/>
</dbReference>
<evidence type="ECO:0000313" key="4">
    <source>
        <dbReference type="EMBL" id="GAA3970435.1"/>
    </source>
</evidence>
<dbReference type="SUPFAM" id="SSF55347">
    <property type="entry name" value="Glyceraldehyde-3-phosphate dehydrogenase-like, C-terminal domain"/>
    <property type="match status" value="1"/>
</dbReference>
<sequence length="371" mass="40184">MPVKDLRLAINGYGRIGQCVLRALYESGHREAMQVVAINDLAATDAIAYLTEYDTTHGPFPGEVRSTRFADGQPALIVNGDMIQLFETADVQQLPWADLEVDLVLECTGVIRTRAGAEQHLQQGAGAVLISNPAEASVDATIVYGVNESQLDRSHSIVSNASCTTNCVVPVIDALDKAFGVVRGSVTTVHAAMNDQPLIDAWQPGDLRKTRSGMASIVPVATELAKGIERLLPLMAGRFVANAIRVPVMNGSLIDLTVQLDAAADAAAVNEVLATATQGYCRVLSYTEAPLISTDFNHDPHSAIIDGSQTCVSDGHHCKVMIWFDNEWGFANRMLDVARYWLDDAFRAQIEVKKLDEHTETDKADVEGRVQ</sequence>
<evidence type="ECO:0000256" key="1">
    <source>
        <dbReference type="ARBA" id="ARBA00023002"/>
    </source>
</evidence>
<dbReference type="Proteomes" id="UP001501337">
    <property type="component" value="Unassembled WGS sequence"/>
</dbReference>
<dbReference type="EMBL" id="BAABBO010000012">
    <property type="protein sequence ID" value="GAA3970435.1"/>
    <property type="molecule type" value="Genomic_DNA"/>
</dbReference>
<organism evidence="4 5">
    <name type="scientific">Allohahella marinimesophila</name>
    <dbReference type="NCBI Taxonomy" id="1054972"/>
    <lineage>
        <taxon>Bacteria</taxon>
        <taxon>Pseudomonadati</taxon>
        <taxon>Pseudomonadota</taxon>
        <taxon>Gammaproteobacteria</taxon>
        <taxon>Oceanospirillales</taxon>
        <taxon>Hahellaceae</taxon>
        <taxon>Allohahella</taxon>
    </lineage>
</organism>
<dbReference type="PANTHER" id="PTHR43148">
    <property type="entry name" value="GLYCERALDEHYDE-3-PHOSPHATE DEHYDROGENASE 2"/>
    <property type="match status" value="1"/>
</dbReference>
<dbReference type="InterPro" id="IPR036291">
    <property type="entry name" value="NAD(P)-bd_dom_sf"/>
</dbReference>
<name>A0ABP7PUP8_9GAMM</name>
<dbReference type="SMART" id="SM00846">
    <property type="entry name" value="Gp_dh_N"/>
    <property type="match status" value="1"/>
</dbReference>
<dbReference type="Gene3D" id="3.30.360.10">
    <property type="entry name" value="Dihydrodipicolinate Reductase, domain 2"/>
    <property type="match status" value="1"/>
</dbReference>
<protein>
    <submittedName>
        <fullName evidence="4">Erythrose-4-phosphate dehydrogenase</fullName>
    </submittedName>
</protein>
<dbReference type="InterPro" id="IPR020831">
    <property type="entry name" value="GlycerAld/Erythrose_P_DH"/>
</dbReference>
<evidence type="ECO:0000313" key="5">
    <source>
        <dbReference type="Proteomes" id="UP001501337"/>
    </source>
</evidence>
<proteinExistence type="inferred from homology"/>
<accession>A0ABP7PUP8</accession>
<dbReference type="InterPro" id="IPR020828">
    <property type="entry name" value="GlycerAld_3-P_DH_NAD(P)-bd"/>
</dbReference>
<gene>
    <name evidence="4" type="primary">epd</name>
    <name evidence="4" type="ORF">GCM10022278_30060</name>
</gene>
<reference evidence="5" key="1">
    <citation type="journal article" date="2019" name="Int. J. Syst. Evol. Microbiol.">
        <title>The Global Catalogue of Microorganisms (GCM) 10K type strain sequencing project: providing services to taxonomists for standard genome sequencing and annotation.</title>
        <authorList>
            <consortium name="The Broad Institute Genomics Platform"/>
            <consortium name="The Broad Institute Genome Sequencing Center for Infectious Disease"/>
            <person name="Wu L."/>
            <person name="Ma J."/>
        </authorList>
    </citation>
    <scope>NUCLEOTIDE SEQUENCE [LARGE SCALE GENOMIC DNA]</scope>
    <source>
        <strain evidence="5">JCM 17555</strain>
    </source>
</reference>
<dbReference type="SUPFAM" id="SSF51735">
    <property type="entry name" value="NAD(P)-binding Rossmann-fold domains"/>
    <property type="match status" value="1"/>
</dbReference>
<dbReference type="PIRSF" id="PIRSF000149">
    <property type="entry name" value="GAP_DH"/>
    <property type="match status" value="1"/>
</dbReference>
<evidence type="ECO:0000256" key="2">
    <source>
        <dbReference type="RuleBase" id="RU000397"/>
    </source>
</evidence>